<feature type="domain" description="UPAR/Ly6" evidence="3">
    <location>
        <begin position="166"/>
        <end position="250"/>
    </location>
</feature>
<evidence type="ECO:0000256" key="1">
    <source>
        <dbReference type="ARBA" id="ARBA00022729"/>
    </source>
</evidence>
<dbReference type="InterPro" id="IPR051110">
    <property type="entry name" value="Ly-6/neurotoxin-like_GPI-ap"/>
</dbReference>
<keyword evidence="2" id="KW-0812">Transmembrane</keyword>
<dbReference type="SUPFAM" id="SSF57302">
    <property type="entry name" value="Snake toxin-like"/>
    <property type="match status" value="2"/>
</dbReference>
<keyword evidence="5" id="KW-1185">Reference proteome</keyword>
<dbReference type="PANTHER" id="PTHR16983:SF10">
    <property type="entry name" value="PROTEIN QUIVER"/>
    <property type="match status" value="1"/>
</dbReference>
<evidence type="ECO:0000313" key="4">
    <source>
        <dbReference type="EMBL" id="CAH3151322.1"/>
    </source>
</evidence>
<dbReference type="EMBL" id="CALNXI010001010">
    <property type="protein sequence ID" value="CAH3151322.1"/>
    <property type="molecule type" value="Genomic_DNA"/>
</dbReference>
<dbReference type="InterPro" id="IPR045860">
    <property type="entry name" value="Snake_toxin-like_sf"/>
</dbReference>
<protein>
    <recommendedName>
        <fullName evidence="3">UPAR/Ly6 domain-containing protein</fullName>
    </recommendedName>
</protein>
<evidence type="ECO:0000259" key="3">
    <source>
        <dbReference type="Pfam" id="PF00021"/>
    </source>
</evidence>
<comment type="caution">
    <text evidence="4">The sequence shown here is derived from an EMBL/GenBank/DDBJ whole genome shotgun (WGS) entry which is preliminary data.</text>
</comment>
<keyword evidence="2" id="KW-0472">Membrane</keyword>
<proteinExistence type="predicted"/>
<feature type="transmembrane region" description="Helical" evidence="2">
    <location>
        <begin position="105"/>
        <end position="124"/>
    </location>
</feature>
<evidence type="ECO:0000256" key="2">
    <source>
        <dbReference type="SAM" id="Phobius"/>
    </source>
</evidence>
<dbReference type="InterPro" id="IPR016054">
    <property type="entry name" value="LY6_UPA_recep-like"/>
</dbReference>
<organism evidence="4 5">
    <name type="scientific">Porites evermanni</name>
    <dbReference type="NCBI Taxonomy" id="104178"/>
    <lineage>
        <taxon>Eukaryota</taxon>
        <taxon>Metazoa</taxon>
        <taxon>Cnidaria</taxon>
        <taxon>Anthozoa</taxon>
        <taxon>Hexacorallia</taxon>
        <taxon>Scleractinia</taxon>
        <taxon>Fungiina</taxon>
        <taxon>Poritidae</taxon>
        <taxon>Porites</taxon>
    </lineage>
</organism>
<dbReference type="PANTHER" id="PTHR16983">
    <property type="entry name" value="UPAR/LY6 DOMAIN-CONTAINING PROTEIN"/>
    <property type="match status" value="1"/>
</dbReference>
<dbReference type="Pfam" id="PF00021">
    <property type="entry name" value="UPAR_LY6"/>
    <property type="match status" value="2"/>
</dbReference>
<keyword evidence="1" id="KW-0732">Signal</keyword>
<gene>
    <name evidence="4" type="ORF">PEVE_00000414</name>
</gene>
<feature type="non-terminal residue" evidence="4">
    <location>
        <position position="1"/>
    </location>
</feature>
<feature type="domain" description="UPAR/Ly6" evidence="3">
    <location>
        <begin position="4"/>
        <end position="88"/>
    </location>
</feature>
<evidence type="ECO:0000313" key="5">
    <source>
        <dbReference type="Proteomes" id="UP001159427"/>
    </source>
</evidence>
<name>A0ABN8PUY9_9CNID</name>
<keyword evidence="2" id="KW-1133">Transmembrane helix</keyword>
<sequence>SAVCYKCDSKSNAGCTPESLGGVAKTTCSRDHEFCAVYKKEPPGNSSLHQYTRYCASECRRFNTTYTIGTYQKTKHCILCCDGDLCNNYLIDPCNPKSKVGRVEYGALIIVLITSLSVELGFWIPKPRISDSMSKVFLVFRNSDPSLGRLLCLVVITDLLQTEGGTVCHYCNSKEGECSTNSLYGTREYSCGGDYHHCALYRKVLPNGTTAQVVRGCERDCKRPVIRWTVGKYQKTSHCKLCCDSDFCNGQLKDPCSNSTRLTSKEFLVILLVILGLCA</sequence>
<reference evidence="4 5" key="1">
    <citation type="submission" date="2022-05" db="EMBL/GenBank/DDBJ databases">
        <authorList>
            <consortium name="Genoscope - CEA"/>
            <person name="William W."/>
        </authorList>
    </citation>
    <scope>NUCLEOTIDE SEQUENCE [LARGE SCALE GENOMIC DNA]</scope>
</reference>
<accession>A0ABN8PUY9</accession>
<dbReference type="Proteomes" id="UP001159427">
    <property type="component" value="Unassembled WGS sequence"/>
</dbReference>
<dbReference type="CDD" id="cd00117">
    <property type="entry name" value="TFP"/>
    <property type="match status" value="2"/>
</dbReference>